<evidence type="ECO:0000256" key="7">
    <source>
        <dbReference type="ARBA" id="ARBA00023235"/>
    </source>
</evidence>
<dbReference type="SUPFAM" id="SSF51366">
    <property type="entry name" value="Ribulose-phoshate binding barrel"/>
    <property type="match status" value="1"/>
</dbReference>
<dbReference type="HAMAP" id="MF_02226">
    <property type="entry name" value="AlluloseP_3_epimer"/>
    <property type="match status" value="1"/>
</dbReference>
<dbReference type="InterPro" id="IPR026019">
    <property type="entry name" value="Ribul_P_3_epim"/>
</dbReference>
<comment type="cofactor">
    <cofactor evidence="8">
        <name>a divalent metal cation</name>
        <dbReference type="ChEBI" id="CHEBI:60240"/>
    </cofactor>
</comment>
<feature type="binding site" evidence="8">
    <location>
        <position position="175"/>
    </location>
    <ligand>
        <name>a divalent metal cation</name>
        <dbReference type="ChEBI" id="CHEBI:60240"/>
    </ligand>
</feature>
<name>G8LIC4_9ENTR</name>
<feature type="binding site" evidence="8">
    <location>
        <begin position="175"/>
        <end position="177"/>
    </location>
    <ligand>
        <name>substrate</name>
    </ligand>
</feature>
<evidence type="ECO:0000313" key="9">
    <source>
        <dbReference type="EMBL" id="AEW71748.1"/>
    </source>
</evidence>
<feature type="binding site" evidence="8">
    <location>
        <begin position="197"/>
        <end position="199"/>
    </location>
    <ligand>
        <name>substrate</name>
    </ligand>
</feature>
<dbReference type="PROSITE" id="PS01086">
    <property type="entry name" value="RIBUL_P_3_EPIMER_2"/>
    <property type="match status" value="1"/>
</dbReference>
<comment type="function">
    <text evidence="8">Catalyzes the reversible epimerization of D-allulose 6-phosphate to D-fructose 6-phosphate. Can also catalyze with lower efficiency the reversible epimerization of D-ribulose 5-phosphate to D-xylulose 5-phosphate.</text>
</comment>
<dbReference type="InterPro" id="IPR013785">
    <property type="entry name" value="Aldolase_TIM"/>
</dbReference>
<evidence type="ECO:0000256" key="6">
    <source>
        <dbReference type="ARBA" id="ARBA00022723"/>
    </source>
</evidence>
<feature type="active site" description="Proton donor" evidence="8">
    <location>
        <position position="175"/>
    </location>
</feature>
<sequence>MTMKISPSLMCMDLLKFKEQIEFIDQHADYFHIDIMDGHFVPNLTLSPFFVSQVKKLATKPLDCHLMVTRPQDYISQLAQAGADFITLHPETINGQAFRLIDEIRRHGMRVGLILNPETPVEAMKYYIHKADKITVMTVDPGFAGQPFIPEMLEKIAELKAWREREGLRYEIEIDGSCNQSTYKKLMAAGADVFIVGTSGLFNHAENIDDAWQLMAGQILSAKNEALPHAKTA</sequence>
<comment type="cofactor">
    <cofactor evidence="3">
        <name>Co(2+)</name>
        <dbReference type="ChEBI" id="CHEBI:48828"/>
    </cofactor>
</comment>
<dbReference type="GO" id="GO:0006098">
    <property type="term" value="P:pentose-phosphate shunt"/>
    <property type="evidence" value="ECO:0007669"/>
    <property type="project" value="UniProtKB-UniRule"/>
</dbReference>
<dbReference type="InterPro" id="IPR000056">
    <property type="entry name" value="Ribul_P_3_epim-like"/>
</dbReference>
<dbReference type="CDD" id="cd00429">
    <property type="entry name" value="RPE"/>
    <property type="match status" value="1"/>
</dbReference>
<keyword evidence="7 8" id="KW-0413">Isomerase</keyword>
<dbReference type="InterPro" id="IPR043677">
    <property type="entry name" value="AlluloseP_3_epimer_AlsE"/>
</dbReference>
<evidence type="ECO:0000313" key="10">
    <source>
        <dbReference type="Proteomes" id="UP000007838"/>
    </source>
</evidence>
<dbReference type="GO" id="GO:0004750">
    <property type="term" value="F:D-ribulose-phosphate 3-epimerase activity"/>
    <property type="evidence" value="ECO:0007669"/>
    <property type="project" value="UniProtKB-UniRule"/>
</dbReference>
<evidence type="ECO:0000256" key="3">
    <source>
        <dbReference type="ARBA" id="ARBA00001941"/>
    </source>
</evidence>
<dbReference type="GO" id="GO:0046872">
    <property type="term" value="F:metal ion binding"/>
    <property type="evidence" value="ECO:0007669"/>
    <property type="project" value="UniProtKB-UniRule"/>
</dbReference>
<feature type="binding site" evidence="8">
    <location>
        <position position="32"/>
    </location>
    <ligand>
        <name>a divalent metal cation</name>
        <dbReference type="ChEBI" id="CHEBI:60240"/>
    </ligand>
</feature>
<dbReference type="eggNOG" id="COG0036">
    <property type="taxonomic scope" value="Bacteria"/>
</dbReference>
<comment type="cofactor">
    <cofactor evidence="2">
        <name>Mn(2+)</name>
        <dbReference type="ChEBI" id="CHEBI:29035"/>
    </cofactor>
</comment>
<dbReference type="GO" id="GO:0034700">
    <property type="term" value="F:allulose 6-phosphate 3-epimerase activity"/>
    <property type="evidence" value="ECO:0007669"/>
    <property type="project" value="UniProtKB-UniRule"/>
</dbReference>
<dbReference type="Gene3D" id="3.20.20.70">
    <property type="entry name" value="Aldolase class I"/>
    <property type="match status" value="1"/>
</dbReference>
<proteinExistence type="inferred from homology"/>
<protein>
    <recommendedName>
        <fullName evidence="8">D-allulose-6-phosphate 3-epimerase</fullName>
        <ecNumber evidence="8">5.1.3.-</ecNumber>
    </recommendedName>
</protein>
<dbReference type="EMBL" id="CP002886">
    <property type="protein sequence ID" value="AEW71748.1"/>
    <property type="molecule type" value="Genomic_DNA"/>
</dbReference>
<comment type="cofactor">
    <cofactor evidence="5">
        <name>Fe(2+)</name>
        <dbReference type="ChEBI" id="CHEBI:29033"/>
    </cofactor>
</comment>
<keyword evidence="8" id="KW-0119">Carbohydrate metabolism</keyword>
<comment type="similarity">
    <text evidence="8">Belongs to the ribulose-phosphate 3-epimerase family. AlsE subfamily.</text>
</comment>
<dbReference type="Proteomes" id="UP000007838">
    <property type="component" value="Chromosome"/>
</dbReference>
<dbReference type="AlphaFoldDB" id="G8LIC4"/>
<evidence type="ECO:0000256" key="8">
    <source>
        <dbReference type="HAMAP-Rule" id="MF_02226"/>
    </source>
</evidence>
<dbReference type="FunFam" id="3.20.20.70:FF:000172">
    <property type="entry name" value="D-allulose-6-phosphate 3-epimerase"/>
    <property type="match status" value="1"/>
</dbReference>
<dbReference type="Pfam" id="PF00834">
    <property type="entry name" value="Ribul_P_3_epim"/>
    <property type="match status" value="1"/>
</dbReference>
<keyword evidence="6 8" id="KW-0479">Metal-binding</keyword>
<dbReference type="PROSITE" id="PS01085">
    <property type="entry name" value="RIBUL_P_3_EPIMER_1"/>
    <property type="match status" value="1"/>
</dbReference>
<gene>
    <name evidence="8 9" type="primary">alsE</name>
    <name evidence="9" type="ORF">EcWSU1_00308</name>
</gene>
<dbReference type="NCBIfam" id="TIGR01163">
    <property type="entry name" value="rpe"/>
    <property type="match status" value="1"/>
</dbReference>
<evidence type="ECO:0000256" key="2">
    <source>
        <dbReference type="ARBA" id="ARBA00001936"/>
    </source>
</evidence>
<feature type="binding site" evidence="8">
    <location>
        <begin position="142"/>
        <end position="145"/>
    </location>
    <ligand>
        <name>substrate</name>
    </ligand>
</feature>
<feature type="binding site" evidence="8">
    <location>
        <position position="34"/>
    </location>
    <ligand>
        <name>a divalent metal cation</name>
        <dbReference type="ChEBI" id="CHEBI:60240"/>
    </ligand>
</feature>
<feature type="binding site" evidence="8">
    <location>
        <position position="65"/>
    </location>
    <ligand>
        <name>substrate</name>
    </ligand>
</feature>
<feature type="active site" description="Proton acceptor" evidence="8">
    <location>
        <position position="34"/>
    </location>
</feature>
<evidence type="ECO:0000256" key="5">
    <source>
        <dbReference type="ARBA" id="ARBA00001954"/>
    </source>
</evidence>
<dbReference type="HOGENOM" id="CLU_054856_2_1_6"/>
<dbReference type="EC" id="5.1.3.-" evidence="8"/>
<comment type="pathway">
    <text evidence="8">Carbohydrate degradation; D-allose degradation.</text>
</comment>
<dbReference type="InterPro" id="IPR011060">
    <property type="entry name" value="RibuloseP-bd_barrel"/>
</dbReference>
<comment type="cofactor">
    <cofactor evidence="4">
        <name>Zn(2+)</name>
        <dbReference type="ChEBI" id="CHEBI:29105"/>
    </cofactor>
</comment>
<dbReference type="KEGG" id="eec:EcWSU1_00308"/>
<dbReference type="UniPathway" id="UPA00361"/>
<dbReference type="NCBIfam" id="NF007266">
    <property type="entry name" value="PRK09722.1"/>
    <property type="match status" value="1"/>
</dbReference>
<organism evidence="9 10">
    <name type="scientific">Enterobacter ludwigii</name>
    <dbReference type="NCBI Taxonomy" id="299767"/>
    <lineage>
        <taxon>Bacteria</taxon>
        <taxon>Pseudomonadati</taxon>
        <taxon>Pseudomonadota</taxon>
        <taxon>Gammaproteobacteria</taxon>
        <taxon>Enterobacterales</taxon>
        <taxon>Enterobacteriaceae</taxon>
        <taxon>Enterobacter</taxon>
        <taxon>Enterobacter cloacae complex</taxon>
    </lineage>
</organism>
<accession>G8LIC4</accession>
<comment type="catalytic activity">
    <reaction evidence="1">
        <text>D-ribulose 5-phosphate = D-xylulose 5-phosphate</text>
        <dbReference type="Rhea" id="RHEA:13677"/>
        <dbReference type="ChEBI" id="CHEBI:57737"/>
        <dbReference type="ChEBI" id="CHEBI:58121"/>
        <dbReference type="EC" id="5.1.3.1"/>
    </reaction>
</comment>
<evidence type="ECO:0000256" key="1">
    <source>
        <dbReference type="ARBA" id="ARBA00001782"/>
    </source>
</evidence>
<feature type="binding site" evidence="8">
    <location>
        <position position="65"/>
    </location>
    <ligand>
        <name>a divalent metal cation</name>
        <dbReference type="ChEBI" id="CHEBI:60240"/>
    </ligand>
</feature>
<evidence type="ECO:0000256" key="4">
    <source>
        <dbReference type="ARBA" id="ARBA00001947"/>
    </source>
</evidence>
<reference evidence="9 10" key="1">
    <citation type="journal article" date="2011" name="Stand. Genomic Sci.">
        <title>Complete genome of the onion pathogen Enterobacter cloacae EcWSU1.</title>
        <authorList>
            <person name="Humann J.L."/>
            <person name="Wildung M."/>
            <person name="Cheng C.H."/>
            <person name="Lee T."/>
            <person name="Stewart J.E."/>
            <person name="Drew J.C."/>
            <person name="Triplett E.W."/>
            <person name="Main D."/>
            <person name="Schroeder B.K."/>
        </authorList>
    </citation>
    <scope>NUCLEOTIDE SEQUENCE [LARGE SCALE GENOMIC DNA]</scope>
    <source>
        <strain evidence="9 10">EcWSU1</strain>
    </source>
</reference>
<dbReference type="NCBIfam" id="NF004076">
    <property type="entry name" value="PRK05581.1-4"/>
    <property type="match status" value="1"/>
</dbReference>
<dbReference type="GO" id="GO:0019316">
    <property type="term" value="P:D-allose catabolic process"/>
    <property type="evidence" value="ECO:0007669"/>
    <property type="project" value="UniProtKB-UniRule"/>
</dbReference>
<dbReference type="PANTHER" id="PTHR11749">
    <property type="entry name" value="RIBULOSE-5-PHOSPHATE-3-EPIMERASE"/>
    <property type="match status" value="1"/>
</dbReference>
<comment type="catalytic activity">
    <reaction evidence="8">
        <text>D-allulose 6-phosphate = keto-D-fructose 6-phosphate</text>
        <dbReference type="Rhea" id="RHEA:28426"/>
        <dbReference type="ChEBI" id="CHEBI:57579"/>
        <dbReference type="ChEBI" id="CHEBI:61519"/>
    </reaction>
</comment>